<dbReference type="PROSITE" id="PS51257">
    <property type="entry name" value="PROKAR_LIPOPROTEIN"/>
    <property type="match status" value="1"/>
</dbReference>
<protein>
    <submittedName>
        <fullName evidence="3">LEA type 2 family protein</fullName>
    </submittedName>
</protein>
<dbReference type="AlphaFoldDB" id="A0A9Q3W0S1"/>
<reference evidence="3" key="1">
    <citation type="submission" date="2022-01" db="EMBL/GenBank/DDBJ databases">
        <authorList>
            <person name="Karlyshev A.V."/>
            <person name="Jaspars M."/>
        </authorList>
    </citation>
    <scope>NUCLEOTIDE SEQUENCE</scope>
    <source>
        <strain evidence="3">AGSA3-2</strain>
    </source>
</reference>
<proteinExistence type="predicted"/>
<dbReference type="InterPro" id="IPR004864">
    <property type="entry name" value="LEA_2"/>
</dbReference>
<name>A0A9Q3W0S1_9GAMM</name>
<feature type="chain" id="PRO_5040361363" evidence="1">
    <location>
        <begin position="20"/>
        <end position="152"/>
    </location>
</feature>
<dbReference type="Pfam" id="PF03168">
    <property type="entry name" value="LEA_2"/>
    <property type="match status" value="1"/>
</dbReference>
<dbReference type="Proteomes" id="UP001107961">
    <property type="component" value="Unassembled WGS sequence"/>
</dbReference>
<dbReference type="InterPro" id="IPR013990">
    <property type="entry name" value="WHy-dom"/>
</dbReference>
<keyword evidence="4" id="KW-1185">Reference proteome</keyword>
<gene>
    <name evidence="3" type="ORF">LZG35_00785</name>
</gene>
<dbReference type="GeneID" id="94685652"/>
<feature type="domain" description="Water stress and hypersensitive response" evidence="2">
    <location>
        <begin position="26"/>
        <end position="145"/>
    </location>
</feature>
<sequence length="152" mass="17086">MRFAVVIFALLLSACQTLSGLEKPEVSLSSVQLEQVSVFEQQWHLVLRVRNPNDRELTLNSLDYEVFFNGERFARGLTGERVTLPAMGDALVSTRITTTLLGTLQQLQGLQRLDEPLDYEIKGKARVAGVGFPLHFDRKGQFTLPDTLPRAR</sequence>
<dbReference type="GO" id="GO:0009269">
    <property type="term" value="P:response to desiccation"/>
    <property type="evidence" value="ECO:0007669"/>
    <property type="project" value="InterPro"/>
</dbReference>
<accession>A0A9Q3W0S1</accession>
<evidence type="ECO:0000313" key="4">
    <source>
        <dbReference type="Proteomes" id="UP001107961"/>
    </source>
</evidence>
<organism evidence="3 4">
    <name type="scientific">Alloalcanivorax xenomutans</name>
    <dbReference type="NCBI Taxonomy" id="1094342"/>
    <lineage>
        <taxon>Bacteria</taxon>
        <taxon>Pseudomonadati</taxon>
        <taxon>Pseudomonadota</taxon>
        <taxon>Gammaproteobacteria</taxon>
        <taxon>Oceanospirillales</taxon>
        <taxon>Alcanivoracaceae</taxon>
        <taxon>Alloalcanivorax</taxon>
    </lineage>
</organism>
<evidence type="ECO:0000313" key="3">
    <source>
        <dbReference type="EMBL" id="MCE7507153.1"/>
    </source>
</evidence>
<dbReference type="KEGG" id="axe:P40_04335"/>
<evidence type="ECO:0000259" key="2">
    <source>
        <dbReference type="SMART" id="SM00769"/>
    </source>
</evidence>
<dbReference type="SMART" id="SM00769">
    <property type="entry name" value="WHy"/>
    <property type="match status" value="1"/>
</dbReference>
<feature type="signal peptide" evidence="1">
    <location>
        <begin position="1"/>
        <end position="19"/>
    </location>
</feature>
<evidence type="ECO:0000256" key="1">
    <source>
        <dbReference type="SAM" id="SignalP"/>
    </source>
</evidence>
<keyword evidence="1" id="KW-0732">Signal</keyword>
<dbReference type="RefSeq" id="WP_014993283.1">
    <property type="nucleotide sequence ID" value="NZ_CBDDTQ010000001.1"/>
</dbReference>
<dbReference type="EMBL" id="JAJVKT010000001">
    <property type="protein sequence ID" value="MCE7507153.1"/>
    <property type="molecule type" value="Genomic_DNA"/>
</dbReference>
<comment type="caution">
    <text evidence="3">The sequence shown here is derived from an EMBL/GenBank/DDBJ whole genome shotgun (WGS) entry which is preliminary data.</text>
</comment>
<dbReference type="Gene3D" id="2.60.40.1820">
    <property type="match status" value="1"/>
</dbReference>
<dbReference type="SUPFAM" id="SSF117070">
    <property type="entry name" value="LEA14-like"/>
    <property type="match status" value="1"/>
</dbReference>